<keyword evidence="3" id="KW-1185">Reference proteome</keyword>
<keyword evidence="1" id="KW-0472">Membrane</keyword>
<dbReference type="OMA" id="FAWASRA"/>
<dbReference type="SUPFAM" id="SSF103511">
    <property type="entry name" value="Chlorophyll a-b binding protein"/>
    <property type="match status" value="1"/>
</dbReference>
<accession>A0A1Y1I9P1</accession>
<dbReference type="AlphaFoldDB" id="A0A1Y1I9P1"/>
<dbReference type="EMBL" id="DF237319">
    <property type="protein sequence ID" value="GAQ87685.1"/>
    <property type="molecule type" value="Genomic_DNA"/>
</dbReference>
<dbReference type="InterPro" id="IPR044971">
    <property type="entry name" value="SEP2"/>
</dbReference>
<dbReference type="Proteomes" id="UP000054558">
    <property type="component" value="Unassembled WGS sequence"/>
</dbReference>
<dbReference type="PANTHER" id="PTHR36490">
    <property type="entry name" value="STRESS ENHANCED PROTEIN 2, CHLOROPLASTIC"/>
    <property type="match status" value="1"/>
</dbReference>
<dbReference type="OrthoDB" id="1937750at2759"/>
<evidence type="ECO:0000256" key="1">
    <source>
        <dbReference type="SAM" id="Phobius"/>
    </source>
</evidence>
<proteinExistence type="predicted"/>
<keyword evidence="1" id="KW-1133">Transmembrane helix</keyword>
<dbReference type="GO" id="GO:0071486">
    <property type="term" value="P:cellular response to high light intensity"/>
    <property type="evidence" value="ECO:0007669"/>
    <property type="project" value="InterPro"/>
</dbReference>
<dbReference type="PANTHER" id="PTHR36490:SF1">
    <property type="entry name" value="STRESS ENHANCED PROTEIN 2, CHLOROPLASTIC"/>
    <property type="match status" value="1"/>
</dbReference>
<protein>
    <submittedName>
        <fullName evidence="2">Stress enhanced protein</fullName>
    </submittedName>
</protein>
<name>A0A1Y1I9P1_KLENI</name>
<gene>
    <name evidence="2" type="ORF">KFL_003700040</name>
</gene>
<organism evidence="2 3">
    <name type="scientific">Klebsormidium nitens</name>
    <name type="common">Green alga</name>
    <name type="synonym">Ulothrix nitens</name>
    <dbReference type="NCBI Taxonomy" id="105231"/>
    <lineage>
        <taxon>Eukaryota</taxon>
        <taxon>Viridiplantae</taxon>
        <taxon>Streptophyta</taxon>
        <taxon>Klebsormidiophyceae</taxon>
        <taxon>Klebsormidiales</taxon>
        <taxon>Klebsormidiaceae</taxon>
        <taxon>Klebsormidium</taxon>
    </lineage>
</organism>
<sequence>MGGVPPRHCTLREFGEGVDDTQLMLRPIRVRASNGGGEAPQATVLELIAANAEASAQVSSFETVAGRAAMMGFLMATVDESVTGTSLFQDINADALVPFLMLLAAVCAAAGSAALAWRASNHVAGILQRGCRNIVDTAVDNIIEGLFFESSDAQAWDSEQKQG</sequence>
<reference evidence="2 3" key="1">
    <citation type="journal article" date="2014" name="Nat. Commun.">
        <title>Klebsormidium flaccidum genome reveals primary factors for plant terrestrial adaptation.</title>
        <authorList>
            <person name="Hori K."/>
            <person name="Maruyama F."/>
            <person name="Fujisawa T."/>
            <person name="Togashi T."/>
            <person name="Yamamoto N."/>
            <person name="Seo M."/>
            <person name="Sato S."/>
            <person name="Yamada T."/>
            <person name="Mori H."/>
            <person name="Tajima N."/>
            <person name="Moriyama T."/>
            <person name="Ikeuchi M."/>
            <person name="Watanabe M."/>
            <person name="Wada H."/>
            <person name="Kobayashi K."/>
            <person name="Saito M."/>
            <person name="Masuda T."/>
            <person name="Sasaki-Sekimoto Y."/>
            <person name="Mashiguchi K."/>
            <person name="Awai K."/>
            <person name="Shimojima M."/>
            <person name="Masuda S."/>
            <person name="Iwai M."/>
            <person name="Nobusawa T."/>
            <person name="Narise T."/>
            <person name="Kondo S."/>
            <person name="Saito H."/>
            <person name="Sato R."/>
            <person name="Murakawa M."/>
            <person name="Ihara Y."/>
            <person name="Oshima-Yamada Y."/>
            <person name="Ohtaka K."/>
            <person name="Satoh M."/>
            <person name="Sonobe K."/>
            <person name="Ishii M."/>
            <person name="Ohtani R."/>
            <person name="Kanamori-Sato M."/>
            <person name="Honoki R."/>
            <person name="Miyazaki D."/>
            <person name="Mochizuki H."/>
            <person name="Umetsu J."/>
            <person name="Higashi K."/>
            <person name="Shibata D."/>
            <person name="Kamiya Y."/>
            <person name="Sato N."/>
            <person name="Nakamura Y."/>
            <person name="Tabata S."/>
            <person name="Ida S."/>
            <person name="Kurokawa K."/>
            <person name="Ohta H."/>
        </authorList>
    </citation>
    <scope>NUCLEOTIDE SEQUENCE [LARGE SCALE GENOMIC DNA]</scope>
    <source>
        <strain evidence="2 3">NIES-2285</strain>
    </source>
</reference>
<evidence type="ECO:0000313" key="3">
    <source>
        <dbReference type="Proteomes" id="UP000054558"/>
    </source>
</evidence>
<feature type="transmembrane region" description="Helical" evidence="1">
    <location>
        <begin position="95"/>
        <end position="117"/>
    </location>
</feature>
<evidence type="ECO:0000313" key="2">
    <source>
        <dbReference type="EMBL" id="GAQ87685.1"/>
    </source>
</evidence>
<keyword evidence="1" id="KW-0812">Transmembrane</keyword>